<keyword evidence="4" id="KW-1185">Reference proteome</keyword>
<dbReference type="InterPro" id="IPR011856">
    <property type="entry name" value="tRNA_endonuc-like_dom_sf"/>
</dbReference>
<dbReference type="EMBL" id="SMAK01000003">
    <property type="protein sequence ID" value="TCT11955.1"/>
    <property type="molecule type" value="Genomic_DNA"/>
</dbReference>
<dbReference type="SUPFAM" id="SSF52980">
    <property type="entry name" value="Restriction endonuclease-like"/>
    <property type="match status" value="1"/>
</dbReference>
<dbReference type="PANTHER" id="PTHR34039">
    <property type="entry name" value="UPF0102 PROTEIN YRAN"/>
    <property type="match status" value="1"/>
</dbReference>
<dbReference type="OrthoDB" id="9812968at2"/>
<keyword evidence="3" id="KW-0540">Nuclease</keyword>
<dbReference type="Gene3D" id="3.40.1350.10">
    <property type="match status" value="1"/>
</dbReference>
<evidence type="ECO:0000256" key="1">
    <source>
        <dbReference type="ARBA" id="ARBA00006738"/>
    </source>
</evidence>
<dbReference type="InterPro" id="IPR011335">
    <property type="entry name" value="Restrct_endonuc-II-like"/>
</dbReference>
<dbReference type="HAMAP" id="MF_00048">
    <property type="entry name" value="UPF0102"/>
    <property type="match status" value="1"/>
</dbReference>
<dbReference type="NCBIfam" id="NF009151">
    <property type="entry name" value="PRK12497.1-5"/>
    <property type="match status" value="1"/>
</dbReference>
<dbReference type="GO" id="GO:0003676">
    <property type="term" value="F:nucleic acid binding"/>
    <property type="evidence" value="ECO:0007669"/>
    <property type="project" value="InterPro"/>
</dbReference>
<keyword evidence="3" id="KW-0255">Endonuclease</keyword>
<evidence type="ECO:0000313" key="4">
    <source>
        <dbReference type="Proteomes" id="UP000295678"/>
    </source>
</evidence>
<gene>
    <name evidence="3" type="ORF">EDC22_103268</name>
</gene>
<organism evidence="3 4">
    <name type="scientific">Tepidamorphus gemmatus</name>
    <dbReference type="NCBI Taxonomy" id="747076"/>
    <lineage>
        <taxon>Bacteria</taxon>
        <taxon>Pseudomonadati</taxon>
        <taxon>Pseudomonadota</taxon>
        <taxon>Alphaproteobacteria</taxon>
        <taxon>Hyphomicrobiales</taxon>
        <taxon>Tepidamorphaceae</taxon>
        <taxon>Tepidamorphus</taxon>
    </lineage>
</organism>
<reference evidence="3 4" key="1">
    <citation type="submission" date="2019-03" db="EMBL/GenBank/DDBJ databases">
        <title>Genomic Encyclopedia of Type Strains, Phase IV (KMG-IV): sequencing the most valuable type-strain genomes for metagenomic binning, comparative biology and taxonomic classification.</title>
        <authorList>
            <person name="Goeker M."/>
        </authorList>
    </citation>
    <scope>NUCLEOTIDE SEQUENCE [LARGE SCALE GENOMIC DNA]</scope>
    <source>
        <strain evidence="3 4">DSM 19345</strain>
    </source>
</reference>
<evidence type="ECO:0000313" key="3">
    <source>
        <dbReference type="EMBL" id="TCT11955.1"/>
    </source>
</evidence>
<comment type="similarity">
    <text evidence="1 2">Belongs to the UPF0102 family.</text>
</comment>
<dbReference type="Pfam" id="PF02021">
    <property type="entry name" value="UPF0102"/>
    <property type="match status" value="1"/>
</dbReference>
<keyword evidence="3" id="KW-0378">Hydrolase</keyword>
<name>A0A4R3MJM6_9HYPH</name>
<dbReference type="PANTHER" id="PTHR34039:SF1">
    <property type="entry name" value="UPF0102 PROTEIN YRAN"/>
    <property type="match status" value="1"/>
</dbReference>
<proteinExistence type="inferred from homology"/>
<dbReference type="Proteomes" id="UP000295678">
    <property type="component" value="Unassembled WGS sequence"/>
</dbReference>
<dbReference type="AlphaFoldDB" id="A0A4R3MJM6"/>
<evidence type="ECO:0000256" key="2">
    <source>
        <dbReference type="HAMAP-Rule" id="MF_00048"/>
    </source>
</evidence>
<accession>A0A4R3MJM6</accession>
<sequence length="128" mass="14977">MTRERRRRERAGRVAEMATAVWYVCLGFRPLARRFRTPRGEIDLVVRRGAVLVFVEVKLRADQTAAAEAVLPRGRRRIVEAARWWLAKHPAHARYTMRFDVVTWAPRSWPRRLTGAFADDQVHTTRRG</sequence>
<dbReference type="InterPro" id="IPR003509">
    <property type="entry name" value="UPF0102_YraN-like"/>
</dbReference>
<comment type="caution">
    <text evidence="3">The sequence shown here is derived from an EMBL/GenBank/DDBJ whole genome shotgun (WGS) entry which is preliminary data.</text>
</comment>
<dbReference type="GO" id="GO:0004519">
    <property type="term" value="F:endonuclease activity"/>
    <property type="evidence" value="ECO:0007669"/>
    <property type="project" value="UniProtKB-KW"/>
</dbReference>
<protein>
    <recommendedName>
        <fullName evidence="2">UPF0102 protein EDC22_103268</fullName>
    </recommendedName>
</protein>